<feature type="compositionally biased region" description="Polar residues" evidence="1">
    <location>
        <begin position="89"/>
        <end position="104"/>
    </location>
</feature>
<dbReference type="AlphaFoldDB" id="A0A9P6GGE5"/>
<evidence type="ECO:0000313" key="2">
    <source>
        <dbReference type="EMBL" id="KAF9733699.1"/>
    </source>
</evidence>
<gene>
    <name evidence="2" type="ORF">PMIN01_08042</name>
</gene>
<organism evidence="2 3">
    <name type="scientific">Paraphaeosphaeria minitans</name>
    <dbReference type="NCBI Taxonomy" id="565426"/>
    <lineage>
        <taxon>Eukaryota</taxon>
        <taxon>Fungi</taxon>
        <taxon>Dikarya</taxon>
        <taxon>Ascomycota</taxon>
        <taxon>Pezizomycotina</taxon>
        <taxon>Dothideomycetes</taxon>
        <taxon>Pleosporomycetidae</taxon>
        <taxon>Pleosporales</taxon>
        <taxon>Massarineae</taxon>
        <taxon>Didymosphaeriaceae</taxon>
        <taxon>Paraphaeosphaeria</taxon>
    </lineage>
</organism>
<feature type="region of interest" description="Disordered" evidence="1">
    <location>
        <begin position="1"/>
        <end position="108"/>
    </location>
</feature>
<feature type="compositionally biased region" description="Low complexity" evidence="1">
    <location>
        <begin position="24"/>
        <end position="37"/>
    </location>
</feature>
<dbReference type="OrthoDB" id="10505629at2759"/>
<proteinExistence type="predicted"/>
<name>A0A9P6GGE5_9PLEO</name>
<keyword evidence="3" id="KW-1185">Reference proteome</keyword>
<dbReference type="Proteomes" id="UP000756921">
    <property type="component" value="Unassembled WGS sequence"/>
</dbReference>
<comment type="caution">
    <text evidence="2">The sequence shown here is derived from an EMBL/GenBank/DDBJ whole genome shotgun (WGS) entry which is preliminary data.</text>
</comment>
<evidence type="ECO:0000313" key="3">
    <source>
        <dbReference type="Proteomes" id="UP000756921"/>
    </source>
</evidence>
<accession>A0A9P6GGE5</accession>
<evidence type="ECO:0000256" key="1">
    <source>
        <dbReference type="SAM" id="MobiDB-lite"/>
    </source>
</evidence>
<sequence>MIENADSIASIGIEPWTKSKVEGSCSSSLSSPSSLIGPPSPWLPNRGPDRNENTTASSDGGHGSPVNAGIGTANNRGISLPSAGRPETSAPQNGPSVPKNTTISPERRLPTLLPSVSASVPAARITLPPVANHPTHHPVHHPVQNHPPTSYRSTAAPMGAGPVAAATSMALAPIEQQLELSRRITSCIYGHLSPVEKNVLLTIRDIRHASEGYWKTLSFMDNVAPNVPESYYKPQLQMRAAYMWARNCGMMPYPDLVRLLKLPPGFLHCWIRRYAHV</sequence>
<dbReference type="EMBL" id="WJXW01000008">
    <property type="protein sequence ID" value="KAF9733699.1"/>
    <property type="molecule type" value="Genomic_DNA"/>
</dbReference>
<reference evidence="2" key="1">
    <citation type="journal article" date="2020" name="Mol. Plant Microbe Interact.">
        <title>Genome Sequence of the Biocontrol Agent Coniothyrium minitans strain Conio (IMI 134523).</title>
        <authorList>
            <person name="Patel D."/>
            <person name="Shittu T.A."/>
            <person name="Baroncelli R."/>
            <person name="Muthumeenakshi S."/>
            <person name="Osborne T.H."/>
            <person name="Janganan T.K."/>
            <person name="Sreenivasaprasad S."/>
        </authorList>
    </citation>
    <scope>NUCLEOTIDE SEQUENCE</scope>
    <source>
        <strain evidence="2">Conio</strain>
    </source>
</reference>
<protein>
    <submittedName>
        <fullName evidence="2">Uncharacterized protein</fullName>
    </submittedName>
</protein>